<evidence type="ECO:0000313" key="2">
    <source>
        <dbReference type="Proteomes" id="UP000265520"/>
    </source>
</evidence>
<dbReference type="Proteomes" id="UP000265520">
    <property type="component" value="Unassembled WGS sequence"/>
</dbReference>
<keyword evidence="2" id="KW-1185">Reference proteome</keyword>
<comment type="caution">
    <text evidence="1">The sequence shown here is derived from an EMBL/GenBank/DDBJ whole genome shotgun (WGS) entry which is preliminary data.</text>
</comment>
<evidence type="ECO:0000313" key="1">
    <source>
        <dbReference type="EMBL" id="MCI71280.1"/>
    </source>
</evidence>
<name>A0A392UFQ9_9FABA</name>
<dbReference type="EMBL" id="LXQA010793197">
    <property type="protein sequence ID" value="MCI71280.1"/>
    <property type="molecule type" value="Genomic_DNA"/>
</dbReference>
<reference evidence="1 2" key="1">
    <citation type="journal article" date="2018" name="Front. Plant Sci.">
        <title>Red Clover (Trifolium pratense) and Zigzag Clover (T. medium) - A Picture of Genomic Similarities and Differences.</title>
        <authorList>
            <person name="Dluhosova J."/>
            <person name="Istvanek J."/>
            <person name="Nedelnik J."/>
            <person name="Repkova J."/>
        </authorList>
    </citation>
    <scope>NUCLEOTIDE SEQUENCE [LARGE SCALE GENOMIC DNA]</scope>
    <source>
        <strain evidence="2">cv. 10/8</strain>
        <tissue evidence="1">Leaf</tissue>
    </source>
</reference>
<dbReference type="AlphaFoldDB" id="A0A392UFQ9"/>
<sequence>SWDTIDEVADIRVGKELFVLKVIEEQWTGGRRRWLFKDSCGE</sequence>
<organism evidence="1 2">
    <name type="scientific">Trifolium medium</name>
    <dbReference type="NCBI Taxonomy" id="97028"/>
    <lineage>
        <taxon>Eukaryota</taxon>
        <taxon>Viridiplantae</taxon>
        <taxon>Streptophyta</taxon>
        <taxon>Embryophyta</taxon>
        <taxon>Tracheophyta</taxon>
        <taxon>Spermatophyta</taxon>
        <taxon>Magnoliopsida</taxon>
        <taxon>eudicotyledons</taxon>
        <taxon>Gunneridae</taxon>
        <taxon>Pentapetalae</taxon>
        <taxon>rosids</taxon>
        <taxon>fabids</taxon>
        <taxon>Fabales</taxon>
        <taxon>Fabaceae</taxon>
        <taxon>Papilionoideae</taxon>
        <taxon>50 kb inversion clade</taxon>
        <taxon>NPAAA clade</taxon>
        <taxon>Hologalegina</taxon>
        <taxon>IRL clade</taxon>
        <taxon>Trifolieae</taxon>
        <taxon>Trifolium</taxon>
    </lineage>
</organism>
<protein>
    <submittedName>
        <fullName evidence="1">Uncharacterized protein</fullName>
    </submittedName>
</protein>
<proteinExistence type="predicted"/>
<accession>A0A392UFQ9</accession>
<feature type="non-terminal residue" evidence="1">
    <location>
        <position position="1"/>
    </location>
</feature>